<dbReference type="AlphaFoldDB" id="A0A0K6GT23"/>
<comment type="function">
    <text evidence="1">Required for O(2)-independent ubiquinone (coenzyme Q) biosynthesis. Together with UbiU, is essential for the C6-hydroxylation reaction in the oxygen-independent ubiquinone biosynthesis pathway.</text>
</comment>
<dbReference type="InterPro" id="IPR043693">
    <property type="entry name" value="UbiV"/>
</dbReference>
<dbReference type="GO" id="GO:0006744">
    <property type="term" value="P:ubiquinone biosynthetic process"/>
    <property type="evidence" value="ECO:0007669"/>
    <property type="project" value="UniProtKB-UniRule"/>
</dbReference>
<dbReference type="InterPro" id="IPR001539">
    <property type="entry name" value="Peptidase_U32"/>
</dbReference>
<protein>
    <recommendedName>
        <fullName evidence="1">Ubiquinone biosynthesis protein UbiV</fullName>
    </recommendedName>
</protein>
<comment type="pathway">
    <text evidence="1">Cofactor biosynthesis; ubiquinone biosynthesis.</text>
</comment>
<gene>
    <name evidence="1" type="primary">ubiV</name>
    <name evidence="2" type="ORF">Ga0061063_0628</name>
</gene>
<dbReference type="NCBIfam" id="NF011991">
    <property type="entry name" value="PRK15447.1"/>
    <property type="match status" value="1"/>
</dbReference>
<keyword evidence="1" id="KW-0831">Ubiquinone biosynthesis</keyword>
<comment type="subunit">
    <text evidence="1">Forms a heterodimer with UbiU.</text>
</comment>
<feature type="binding site" evidence="1">
    <location>
        <position position="44"/>
    </location>
    <ligand>
        <name>[4Fe-4S] cluster</name>
        <dbReference type="ChEBI" id="CHEBI:49883"/>
    </ligand>
</feature>
<evidence type="ECO:0000313" key="2">
    <source>
        <dbReference type="EMBL" id="CUA81782.1"/>
    </source>
</evidence>
<dbReference type="GO" id="GO:0046872">
    <property type="term" value="F:metal ion binding"/>
    <property type="evidence" value="ECO:0007669"/>
    <property type="project" value="UniProtKB-KW"/>
</dbReference>
<name>A0A0K6GT23_9NEIS</name>
<feature type="binding site" evidence="1">
    <location>
        <position position="179"/>
    </location>
    <ligand>
        <name>[4Fe-4S] cluster</name>
        <dbReference type="ChEBI" id="CHEBI:49883"/>
    </ligand>
</feature>
<dbReference type="EMBL" id="CYHA01000001">
    <property type="protein sequence ID" value="CUA81782.1"/>
    <property type="molecule type" value="Genomic_DNA"/>
</dbReference>
<accession>A0A0K6GT23</accession>
<feature type="binding site" evidence="1">
    <location>
        <position position="196"/>
    </location>
    <ligand>
        <name>[4Fe-4S] cluster</name>
        <dbReference type="ChEBI" id="CHEBI:49883"/>
    </ligand>
</feature>
<evidence type="ECO:0000313" key="3">
    <source>
        <dbReference type="Proteomes" id="UP000243535"/>
    </source>
</evidence>
<dbReference type="GO" id="GO:0051539">
    <property type="term" value="F:4 iron, 4 sulfur cluster binding"/>
    <property type="evidence" value="ECO:0007669"/>
    <property type="project" value="UniProtKB-UniRule"/>
</dbReference>
<dbReference type="GO" id="GO:0006508">
    <property type="term" value="P:proteolysis"/>
    <property type="evidence" value="ECO:0007669"/>
    <property type="project" value="UniProtKB-KW"/>
</dbReference>
<comment type="cofactor">
    <cofactor evidence="1">
        <name>[4Fe-4S] cluster</name>
        <dbReference type="ChEBI" id="CHEBI:49883"/>
    </cofactor>
</comment>
<dbReference type="InterPro" id="IPR051454">
    <property type="entry name" value="RNA/ubiquinone_mod_enzymes"/>
</dbReference>
<keyword evidence="1" id="KW-0408">Iron</keyword>
<dbReference type="Pfam" id="PF01136">
    <property type="entry name" value="Peptidase_U32"/>
    <property type="match status" value="1"/>
</dbReference>
<organism evidence="2 3">
    <name type="scientific">Gulbenkiania indica</name>
    <dbReference type="NCBI Taxonomy" id="375574"/>
    <lineage>
        <taxon>Bacteria</taxon>
        <taxon>Pseudomonadati</taxon>
        <taxon>Pseudomonadota</taxon>
        <taxon>Betaproteobacteria</taxon>
        <taxon>Neisseriales</taxon>
        <taxon>Chromobacteriaceae</taxon>
        <taxon>Gulbenkiania</taxon>
    </lineage>
</organism>
<evidence type="ECO:0000256" key="1">
    <source>
        <dbReference type="HAMAP-Rule" id="MF_02233"/>
    </source>
</evidence>
<dbReference type="Proteomes" id="UP000243535">
    <property type="component" value="Unassembled WGS sequence"/>
</dbReference>
<keyword evidence="2" id="KW-0645">Protease</keyword>
<feature type="binding site" evidence="1">
    <location>
        <position position="192"/>
    </location>
    <ligand>
        <name>[4Fe-4S] cluster</name>
        <dbReference type="ChEBI" id="CHEBI:49883"/>
    </ligand>
</feature>
<dbReference type="UniPathway" id="UPA00232"/>
<sequence>MTQLPLKLALGPILYFWPRQSVFDFYAEAAGWLVDTFYLGEVVCSRRQQLRTQDWIALAHDLADTGKEVVLSCQALLESESDLKRLRRLVENGRVRIEANDLGAARLAHSAGLPFVAGPHLNVYNSETLALMKRLGAWRWVPPVEMPADVLGTILSANPDIETEVFAWGRLPLAFSARCFTARHYHLNKDDCQFRCLEHPDGLTLATREAQGFLTINGIQTMSDGYQALLPHLSDMTAMGVTGVRISPQSQGTAQVVAAFADVVAGRLSPVDSLSALPGFTTGPLVDGYWRGMAGIAALEV</sequence>
<keyword evidence="1" id="KW-0479">Metal-binding</keyword>
<proteinExistence type="inferred from homology"/>
<keyword evidence="2" id="KW-0378">Hydrolase</keyword>
<dbReference type="PANTHER" id="PTHR30217">
    <property type="entry name" value="PEPTIDASE U32 FAMILY"/>
    <property type="match status" value="1"/>
</dbReference>
<dbReference type="PANTHER" id="PTHR30217:SF11">
    <property type="entry name" value="UBIQUINONE BIOSYNTHESIS PROTEIN UBIV"/>
    <property type="match status" value="1"/>
</dbReference>
<comment type="similarity">
    <text evidence="1">Belongs to the peptidase U32 family. UbiV subfamily.</text>
</comment>
<dbReference type="STRING" id="375574.GCA_001418035_00426"/>
<keyword evidence="1" id="KW-0411">Iron-sulfur</keyword>
<keyword evidence="1" id="KW-0004">4Fe-4S</keyword>
<dbReference type="RefSeq" id="WP_055433425.1">
    <property type="nucleotide sequence ID" value="NZ_CYHA01000001.1"/>
</dbReference>
<dbReference type="HAMAP" id="MF_02233">
    <property type="entry name" value="UbiV"/>
    <property type="match status" value="1"/>
</dbReference>
<dbReference type="GO" id="GO:0008233">
    <property type="term" value="F:peptidase activity"/>
    <property type="evidence" value="ECO:0007669"/>
    <property type="project" value="UniProtKB-KW"/>
</dbReference>
<dbReference type="OrthoDB" id="8523349at2"/>
<reference evidence="3" key="1">
    <citation type="submission" date="2015-08" db="EMBL/GenBank/DDBJ databases">
        <authorList>
            <person name="Varghese N."/>
        </authorList>
    </citation>
    <scope>NUCLEOTIDE SEQUENCE [LARGE SCALE GENOMIC DNA]</scope>
    <source>
        <strain evidence="3">DSM 17901</strain>
    </source>
</reference>
<keyword evidence="3" id="KW-1185">Reference proteome</keyword>